<feature type="non-terminal residue" evidence="2">
    <location>
        <position position="1"/>
    </location>
</feature>
<evidence type="ECO:0000259" key="1">
    <source>
        <dbReference type="Pfam" id="PF01068"/>
    </source>
</evidence>
<dbReference type="GO" id="GO:0016874">
    <property type="term" value="F:ligase activity"/>
    <property type="evidence" value="ECO:0007669"/>
    <property type="project" value="UniProtKB-KW"/>
</dbReference>
<protein>
    <submittedName>
        <fullName evidence="2">DNA ligase</fullName>
    </submittedName>
</protein>
<accession>A0ABX3S675</accession>
<gene>
    <name evidence="2" type="ORF">BST19_27970</name>
</gene>
<comment type="caution">
    <text evidence="2">The sequence shown here is derived from an EMBL/GenBank/DDBJ whole genome shotgun (WGS) entry which is preliminary data.</text>
</comment>
<keyword evidence="2" id="KW-0436">Ligase</keyword>
<feature type="domain" description="ATP-dependent DNA ligase family profile" evidence="1">
    <location>
        <begin position="46"/>
        <end position="125"/>
    </location>
</feature>
<dbReference type="InterPro" id="IPR012310">
    <property type="entry name" value="DNA_ligase_ATP-dep_cent"/>
</dbReference>
<dbReference type="Gene3D" id="3.30.1490.70">
    <property type="match status" value="1"/>
</dbReference>
<dbReference type="SUPFAM" id="SSF56091">
    <property type="entry name" value="DNA ligase/mRNA capping enzyme, catalytic domain"/>
    <property type="match status" value="1"/>
</dbReference>
<name>A0ABX3S675_MYCBC</name>
<keyword evidence="3" id="KW-1185">Reference proteome</keyword>
<dbReference type="Pfam" id="PF01068">
    <property type="entry name" value="DNA_ligase_A_M"/>
    <property type="match status" value="1"/>
</dbReference>
<dbReference type="Proteomes" id="UP000192293">
    <property type="component" value="Unassembled WGS sequence"/>
</dbReference>
<proteinExistence type="predicted"/>
<reference evidence="2 3" key="1">
    <citation type="submission" date="2017-02" db="EMBL/GenBank/DDBJ databases">
        <title>The new phylogeny of genus Mycobacterium.</title>
        <authorList>
            <person name="Tortoli E."/>
            <person name="Trovato A."/>
            <person name="Cirillo D.M."/>
        </authorList>
    </citation>
    <scope>NUCLEOTIDE SEQUENCE [LARGE SCALE GENOMIC DNA]</scope>
    <source>
        <strain evidence="2 3">DSM 45439</strain>
    </source>
</reference>
<evidence type="ECO:0000313" key="3">
    <source>
        <dbReference type="Proteomes" id="UP000192293"/>
    </source>
</evidence>
<dbReference type="Gene3D" id="3.30.470.30">
    <property type="entry name" value="DNA ligase/mRNA capping enzyme"/>
    <property type="match status" value="1"/>
</dbReference>
<sequence>RPLSRPHPEAHPQVLIIARVAAPVATAALDLPGEFVMDGEVIDDTLHVFDVLSVAGTDLRELAYGDRYQALTTLTDNAESSHIRCVSCWTDATDKGKQLEGLQARNAEGVVFKRWDAPYRQGRPSSGGPQLKLKFVATVSAVVTTVNQQRSVGVSLLNGDVWQAVGNVTVPANQHVPKLGDVVEIRYLYAAQAGGALYQPVLLGIRDDVEPAECVLGQLKLKSA</sequence>
<organism evidence="2 3">
    <name type="scientific">Mycobacterium bouchedurhonense</name>
    <dbReference type="NCBI Taxonomy" id="701041"/>
    <lineage>
        <taxon>Bacteria</taxon>
        <taxon>Bacillati</taxon>
        <taxon>Actinomycetota</taxon>
        <taxon>Actinomycetes</taxon>
        <taxon>Mycobacteriales</taxon>
        <taxon>Mycobacteriaceae</taxon>
        <taxon>Mycobacterium</taxon>
        <taxon>Mycobacterium avium complex (MAC)</taxon>
    </lineage>
</organism>
<dbReference type="EMBL" id="MVHL01000138">
    <property type="protein sequence ID" value="ORA40533.1"/>
    <property type="molecule type" value="Genomic_DNA"/>
</dbReference>
<evidence type="ECO:0000313" key="2">
    <source>
        <dbReference type="EMBL" id="ORA40533.1"/>
    </source>
</evidence>